<protein>
    <recommendedName>
        <fullName evidence="3">histidine kinase</fullName>
        <ecNumber evidence="3">2.7.13.3</ecNumber>
    </recommendedName>
</protein>
<dbReference type="EC" id="2.7.13.3" evidence="3"/>
<dbReference type="InterPro" id="IPR035965">
    <property type="entry name" value="PAS-like_dom_sf"/>
</dbReference>
<evidence type="ECO:0000313" key="15">
    <source>
        <dbReference type="EMBL" id="OYR26023.1"/>
    </source>
</evidence>
<dbReference type="PRINTS" id="PR00344">
    <property type="entry name" value="BCTRLSENSOR"/>
</dbReference>
<dbReference type="Gene3D" id="1.10.287.130">
    <property type="match status" value="1"/>
</dbReference>
<dbReference type="CDD" id="cd00075">
    <property type="entry name" value="HATPase"/>
    <property type="match status" value="1"/>
</dbReference>
<dbReference type="SMART" id="SM00388">
    <property type="entry name" value="HisKA"/>
    <property type="match status" value="1"/>
</dbReference>
<dbReference type="GO" id="GO:0016020">
    <property type="term" value="C:membrane"/>
    <property type="evidence" value="ECO:0007669"/>
    <property type="project" value="UniProtKB-SubCell"/>
</dbReference>
<evidence type="ECO:0000256" key="3">
    <source>
        <dbReference type="ARBA" id="ARBA00012438"/>
    </source>
</evidence>
<dbReference type="GO" id="GO:0000156">
    <property type="term" value="F:phosphorelay response regulator activity"/>
    <property type="evidence" value="ECO:0007669"/>
    <property type="project" value="TreeGrafter"/>
</dbReference>
<dbReference type="GO" id="GO:0007234">
    <property type="term" value="P:osmosensory signaling via phosphorelay pathway"/>
    <property type="evidence" value="ECO:0007669"/>
    <property type="project" value="TreeGrafter"/>
</dbReference>
<dbReference type="InterPro" id="IPR000014">
    <property type="entry name" value="PAS"/>
</dbReference>
<dbReference type="PROSITE" id="PS50109">
    <property type="entry name" value="HIS_KIN"/>
    <property type="match status" value="1"/>
</dbReference>
<evidence type="ECO:0000256" key="13">
    <source>
        <dbReference type="SAM" id="Coils"/>
    </source>
</evidence>
<evidence type="ECO:0000256" key="7">
    <source>
        <dbReference type="ARBA" id="ARBA00022741"/>
    </source>
</evidence>
<dbReference type="InterPro" id="IPR005467">
    <property type="entry name" value="His_kinase_dom"/>
</dbReference>
<dbReference type="Gene3D" id="3.30.450.20">
    <property type="entry name" value="PAS domain"/>
    <property type="match status" value="1"/>
</dbReference>
<proteinExistence type="predicted"/>
<dbReference type="SMART" id="SM00387">
    <property type="entry name" value="HATPase_c"/>
    <property type="match status" value="1"/>
</dbReference>
<dbReference type="CDD" id="cd00130">
    <property type="entry name" value="PAS"/>
    <property type="match status" value="1"/>
</dbReference>
<dbReference type="Pfam" id="PF00512">
    <property type="entry name" value="HisKA"/>
    <property type="match status" value="1"/>
</dbReference>
<accession>A0A256GFX5</accession>
<evidence type="ECO:0000256" key="5">
    <source>
        <dbReference type="ARBA" id="ARBA00022679"/>
    </source>
</evidence>
<evidence type="ECO:0000256" key="1">
    <source>
        <dbReference type="ARBA" id="ARBA00000085"/>
    </source>
</evidence>
<evidence type="ECO:0000256" key="12">
    <source>
        <dbReference type="ARBA" id="ARBA00023136"/>
    </source>
</evidence>
<gene>
    <name evidence="15" type="ORF">CES86_4077</name>
</gene>
<dbReference type="SUPFAM" id="SSF47384">
    <property type="entry name" value="Homodimeric domain of signal transducing histidine kinase"/>
    <property type="match status" value="1"/>
</dbReference>
<dbReference type="Pfam" id="PF02518">
    <property type="entry name" value="HATPase_c"/>
    <property type="match status" value="1"/>
</dbReference>
<name>A0A256GFX5_9HYPH</name>
<keyword evidence="9" id="KW-0067">ATP-binding</keyword>
<evidence type="ECO:0000256" key="6">
    <source>
        <dbReference type="ARBA" id="ARBA00022692"/>
    </source>
</evidence>
<evidence type="ECO:0000256" key="10">
    <source>
        <dbReference type="ARBA" id="ARBA00022989"/>
    </source>
</evidence>
<dbReference type="GO" id="GO:0000155">
    <property type="term" value="F:phosphorelay sensor kinase activity"/>
    <property type="evidence" value="ECO:0007669"/>
    <property type="project" value="InterPro"/>
</dbReference>
<dbReference type="InterPro" id="IPR003661">
    <property type="entry name" value="HisK_dim/P_dom"/>
</dbReference>
<dbReference type="InterPro" id="IPR003594">
    <property type="entry name" value="HATPase_dom"/>
</dbReference>
<comment type="caution">
    <text evidence="15">The sequence shown here is derived from an EMBL/GenBank/DDBJ whole genome shotgun (WGS) entry which is preliminary data.</text>
</comment>
<reference evidence="15 16" key="1">
    <citation type="submission" date="2017-07" db="EMBL/GenBank/DDBJ databases">
        <title>Draft genome of Ochrobactrum lupini type strain LUP21.</title>
        <authorList>
            <person name="Krzyzanowska D.M."/>
            <person name="Jafra S."/>
        </authorList>
    </citation>
    <scope>NUCLEOTIDE SEQUENCE [LARGE SCALE GENOMIC DNA]</scope>
    <source>
        <strain evidence="15 16">LUP21</strain>
    </source>
</reference>
<dbReference type="InterPro" id="IPR004358">
    <property type="entry name" value="Sig_transdc_His_kin-like_C"/>
</dbReference>
<dbReference type="Proteomes" id="UP000216363">
    <property type="component" value="Unassembled WGS sequence"/>
</dbReference>
<dbReference type="EMBL" id="NNRN01000056">
    <property type="protein sequence ID" value="OYR26023.1"/>
    <property type="molecule type" value="Genomic_DNA"/>
</dbReference>
<evidence type="ECO:0000256" key="8">
    <source>
        <dbReference type="ARBA" id="ARBA00022777"/>
    </source>
</evidence>
<keyword evidence="8 15" id="KW-0418">Kinase</keyword>
<comment type="catalytic activity">
    <reaction evidence="1">
        <text>ATP + protein L-histidine = ADP + protein N-phospho-L-histidine.</text>
        <dbReference type="EC" id="2.7.13.3"/>
    </reaction>
</comment>
<dbReference type="GO" id="GO:0005524">
    <property type="term" value="F:ATP binding"/>
    <property type="evidence" value="ECO:0007669"/>
    <property type="project" value="UniProtKB-KW"/>
</dbReference>
<evidence type="ECO:0000313" key="16">
    <source>
        <dbReference type="Proteomes" id="UP000216363"/>
    </source>
</evidence>
<keyword evidence="12" id="KW-0472">Membrane</keyword>
<keyword evidence="7" id="KW-0547">Nucleotide-binding</keyword>
<dbReference type="CDD" id="cd00082">
    <property type="entry name" value="HisKA"/>
    <property type="match status" value="1"/>
</dbReference>
<evidence type="ECO:0000259" key="14">
    <source>
        <dbReference type="PROSITE" id="PS50109"/>
    </source>
</evidence>
<dbReference type="SUPFAM" id="SSF55785">
    <property type="entry name" value="PYP-like sensor domain (PAS domain)"/>
    <property type="match status" value="1"/>
</dbReference>
<dbReference type="InterPro" id="IPR036890">
    <property type="entry name" value="HATPase_C_sf"/>
</dbReference>
<keyword evidence="6" id="KW-0812">Transmembrane</keyword>
<evidence type="ECO:0000256" key="11">
    <source>
        <dbReference type="ARBA" id="ARBA00023012"/>
    </source>
</evidence>
<feature type="domain" description="Histidine kinase" evidence="14">
    <location>
        <begin position="179"/>
        <end position="393"/>
    </location>
</feature>
<organism evidence="15 16">
    <name type="scientific">Brucella lupini</name>
    <dbReference type="NCBI Taxonomy" id="255457"/>
    <lineage>
        <taxon>Bacteria</taxon>
        <taxon>Pseudomonadati</taxon>
        <taxon>Pseudomonadota</taxon>
        <taxon>Alphaproteobacteria</taxon>
        <taxon>Hyphomicrobiales</taxon>
        <taxon>Brucellaceae</taxon>
        <taxon>Brucella/Ochrobactrum group</taxon>
        <taxon>Brucella</taxon>
    </lineage>
</organism>
<keyword evidence="10" id="KW-1133">Transmembrane helix</keyword>
<keyword evidence="11" id="KW-0902">Two-component regulatory system</keyword>
<evidence type="ECO:0000256" key="2">
    <source>
        <dbReference type="ARBA" id="ARBA00004141"/>
    </source>
</evidence>
<evidence type="ECO:0000256" key="9">
    <source>
        <dbReference type="ARBA" id="ARBA00022840"/>
    </source>
</evidence>
<dbReference type="SUPFAM" id="SSF55874">
    <property type="entry name" value="ATPase domain of HSP90 chaperone/DNA topoisomerase II/histidine kinase"/>
    <property type="match status" value="1"/>
</dbReference>
<dbReference type="InterPro" id="IPR036097">
    <property type="entry name" value="HisK_dim/P_sf"/>
</dbReference>
<dbReference type="InterPro" id="IPR050351">
    <property type="entry name" value="BphY/WalK/GraS-like"/>
</dbReference>
<dbReference type="PANTHER" id="PTHR42878">
    <property type="entry name" value="TWO-COMPONENT HISTIDINE KINASE"/>
    <property type="match status" value="1"/>
</dbReference>
<dbReference type="PANTHER" id="PTHR42878:SF7">
    <property type="entry name" value="SENSOR HISTIDINE KINASE GLRK"/>
    <property type="match status" value="1"/>
</dbReference>
<keyword evidence="4" id="KW-0597">Phosphoprotein</keyword>
<keyword evidence="5" id="KW-0808">Transferase</keyword>
<feature type="coiled-coil region" evidence="13">
    <location>
        <begin position="117"/>
        <end position="162"/>
    </location>
</feature>
<evidence type="ECO:0000256" key="4">
    <source>
        <dbReference type="ARBA" id="ARBA00022553"/>
    </source>
</evidence>
<dbReference type="GO" id="GO:0030295">
    <property type="term" value="F:protein kinase activator activity"/>
    <property type="evidence" value="ECO:0007669"/>
    <property type="project" value="TreeGrafter"/>
</dbReference>
<dbReference type="Gene3D" id="3.30.565.10">
    <property type="entry name" value="Histidine kinase-like ATPase, C-terminal domain"/>
    <property type="match status" value="1"/>
</dbReference>
<keyword evidence="13" id="KW-0175">Coiled coil</keyword>
<sequence>MFAYVNPVDHCAPCGLALLDVSGTVTYLNNFLVQLLGYEREVLHEYPFNRLLTVASRQAFENALSELSGSGKVDELPLDLLTHERRKIPVLLNARYESTGSDYSAIIRIAVLPTKERSRYELEIKRTREALLAANTELETLNAQLKAEARSATARSIRAERRLHRERETAELREEFIAVLGHDLRNPLASISSGLRILEKRMDSDRSNAEPIAVMQHSVKRMARLIDNVLDFARGRLGGGITLSIVNCDIEVVIQQIGMEMIQAFPDRQIAVDLRIDERVWCDQMRIGQLVSNLMSNALAHGDEDKPVKLFARSIAEEDTFEIAVSNGGKPISPKIARRLFLPFYRGKARKGKNGLGLGLHIAAEIAKAHQGSLNLVSNEDQTCFVFRMPLSQYEN</sequence>
<dbReference type="AlphaFoldDB" id="A0A256GFX5"/>
<comment type="subcellular location">
    <subcellularLocation>
        <location evidence="2">Membrane</location>
        <topology evidence="2">Multi-pass membrane protein</topology>
    </subcellularLocation>
</comment>